<dbReference type="PANTHER" id="PTHR30469">
    <property type="entry name" value="MULTIDRUG RESISTANCE PROTEIN MDTA"/>
    <property type="match status" value="1"/>
</dbReference>
<comment type="caution">
    <text evidence="2">The sequence shown here is derived from an EMBL/GenBank/DDBJ whole genome shotgun (WGS) entry which is preliminary data.</text>
</comment>
<evidence type="ECO:0000313" key="3">
    <source>
        <dbReference type="Proteomes" id="UP000787472"/>
    </source>
</evidence>
<dbReference type="GO" id="GO:0015562">
    <property type="term" value="F:efflux transmembrane transporter activity"/>
    <property type="evidence" value="ECO:0007669"/>
    <property type="project" value="TreeGrafter"/>
</dbReference>
<evidence type="ECO:0000256" key="1">
    <source>
        <dbReference type="ARBA" id="ARBA00009477"/>
    </source>
</evidence>
<keyword evidence="3" id="KW-1185">Reference proteome</keyword>
<dbReference type="NCBIfam" id="TIGR01730">
    <property type="entry name" value="RND_mfp"/>
    <property type="match status" value="1"/>
</dbReference>
<gene>
    <name evidence="2" type="ORF">G8770_19830</name>
</gene>
<dbReference type="Gene3D" id="1.10.287.470">
    <property type="entry name" value="Helix hairpin bin"/>
    <property type="match status" value="1"/>
</dbReference>
<dbReference type="EMBL" id="JAAONZ010000020">
    <property type="protein sequence ID" value="NHO67801.1"/>
    <property type="molecule type" value="Genomic_DNA"/>
</dbReference>
<name>A0A9E5T2G1_9GAMM</name>
<dbReference type="Proteomes" id="UP000787472">
    <property type="component" value="Unassembled WGS sequence"/>
</dbReference>
<dbReference type="AlphaFoldDB" id="A0A9E5T2G1"/>
<dbReference type="PANTHER" id="PTHR30469:SF15">
    <property type="entry name" value="HLYD FAMILY OF SECRETION PROTEINS"/>
    <property type="match status" value="1"/>
</dbReference>
<reference evidence="2" key="1">
    <citation type="submission" date="2020-03" db="EMBL/GenBank/DDBJ databases">
        <authorList>
            <person name="Guo F."/>
        </authorList>
    </citation>
    <scope>NUCLEOTIDE SEQUENCE</scope>
    <source>
        <strain evidence="2">JCM 30134</strain>
    </source>
</reference>
<dbReference type="Gene3D" id="2.40.30.170">
    <property type="match status" value="1"/>
</dbReference>
<proteinExistence type="inferred from homology"/>
<dbReference type="SUPFAM" id="SSF111369">
    <property type="entry name" value="HlyD-like secretion proteins"/>
    <property type="match status" value="1"/>
</dbReference>
<dbReference type="Gene3D" id="2.40.50.100">
    <property type="match status" value="1"/>
</dbReference>
<dbReference type="InterPro" id="IPR006143">
    <property type="entry name" value="RND_pump_MFP"/>
</dbReference>
<protein>
    <submittedName>
        <fullName evidence="2">Efflux RND transporter periplasmic adaptor subunit</fullName>
    </submittedName>
</protein>
<comment type="similarity">
    <text evidence="1">Belongs to the membrane fusion protein (MFP) (TC 8.A.1) family.</text>
</comment>
<organism evidence="2 3">
    <name type="scientific">Pseudomaricurvus hydrocarbonicus</name>
    <dbReference type="NCBI Taxonomy" id="1470433"/>
    <lineage>
        <taxon>Bacteria</taxon>
        <taxon>Pseudomonadati</taxon>
        <taxon>Pseudomonadota</taxon>
        <taxon>Gammaproteobacteria</taxon>
        <taxon>Cellvibrionales</taxon>
        <taxon>Cellvibrionaceae</taxon>
        <taxon>Pseudomaricurvus</taxon>
    </lineage>
</organism>
<dbReference type="RefSeq" id="WP_167191193.1">
    <property type="nucleotide sequence ID" value="NZ_JAAONZ010000020.1"/>
</dbReference>
<sequence>MDSRSEFDCLIDPAQVLDLGSPIIGVLDQVLVSRGDTVKKGQLVAQVESSIEESDLKIASLMASSEATIKAREAQVNYARKQWERAIELQQKGAISSQSFDELKANYIIAVQDLEVANFERQRMSLAKEKAQAILAQRKIRSTINGVVQKVDRGPGEYVFQEASIMTVVQLDPLFIETFIPVDRYKDVKLGMMGSVSISEPEEKTVKAEVIVVDKVFDTTSGTIGVRLKLDNPEGLIPAGQRCQVQFQGADTIPTVTTISD</sequence>
<dbReference type="GO" id="GO:1990281">
    <property type="term" value="C:efflux pump complex"/>
    <property type="evidence" value="ECO:0007669"/>
    <property type="project" value="TreeGrafter"/>
</dbReference>
<accession>A0A9E5T2G1</accession>
<evidence type="ECO:0000313" key="2">
    <source>
        <dbReference type="EMBL" id="NHO67801.1"/>
    </source>
</evidence>